<evidence type="ECO:0000256" key="2">
    <source>
        <dbReference type="ARBA" id="ARBA00022692"/>
    </source>
</evidence>
<gene>
    <name evidence="7" type="ORF">BP5796_09292</name>
</gene>
<sequence length="487" mass="52560">MSAQPLGFIWNATESGKLAEPQRIYQGSPKTSPPSSLAPHVLGPPIVSVSPAENGRRPELEPFTVKEPRQHGFAAAEVAPTVWEPYKNRFRFVASCLVGFIGGLNDSAPGALLPYIEEQVLDPLWDYSIGYAVVSTIFVANALGFIAAAFFINTITKRFGRGKALILSESLLVISYITVVVKPPFPVVVIAFFLTGLGAAIHLAICNVFVANLRNGPFFSGIFQGMYGVGGTIGPLIATSLVRNGYHWSTFYFTTLGIAAFNIGWCGWSFWGYEKDTPQHHDGPITVRTSASPLARARKLVTHRPTLFGAMFIFAYQGIEVAISGWVVSFLVSYRGGDLTKVGYVSAGFWAGITLGRFFLSYLGSKIGERIFVFGIIAGTLVLQLLVWFVPSIIGDSIAVSLAGFLLGPIYPAATATFVRLIPKRMQVSSFSFIAGVGSSGGAFIPFLTGLLAQQAGTWVLHPICISLFAAMAGTWYMLSEKHQSTE</sequence>
<evidence type="ECO:0000256" key="1">
    <source>
        <dbReference type="ARBA" id="ARBA00004141"/>
    </source>
</evidence>
<comment type="subcellular location">
    <subcellularLocation>
        <location evidence="1">Membrane</location>
        <topology evidence="1">Multi-pass membrane protein</topology>
    </subcellularLocation>
</comment>
<dbReference type="GO" id="GO:0022857">
    <property type="term" value="F:transmembrane transporter activity"/>
    <property type="evidence" value="ECO:0007669"/>
    <property type="project" value="InterPro"/>
</dbReference>
<evidence type="ECO:0000256" key="5">
    <source>
        <dbReference type="SAM" id="Phobius"/>
    </source>
</evidence>
<feature type="transmembrane region" description="Helical" evidence="5">
    <location>
        <begin position="250"/>
        <end position="271"/>
    </location>
</feature>
<evidence type="ECO:0000256" key="3">
    <source>
        <dbReference type="ARBA" id="ARBA00022989"/>
    </source>
</evidence>
<feature type="transmembrane region" description="Helical" evidence="5">
    <location>
        <begin position="371"/>
        <end position="391"/>
    </location>
</feature>
<dbReference type="FunFam" id="1.20.1250.20:FF:000308">
    <property type="entry name" value="MFS efflux transporter"/>
    <property type="match status" value="1"/>
</dbReference>
<feature type="transmembrane region" description="Helical" evidence="5">
    <location>
        <begin position="397"/>
        <end position="419"/>
    </location>
</feature>
<dbReference type="PANTHER" id="PTHR23514">
    <property type="entry name" value="BYPASS OF STOP CODON PROTEIN 6"/>
    <property type="match status" value="1"/>
</dbReference>
<dbReference type="OrthoDB" id="413079at2759"/>
<dbReference type="PANTHER" id="PTHR23514:SF6">
    <property type="entry name" value="MAJOR FACILITATOR SUPERFAMILY (MFS) PROFILE DOMAIN-CONTAINING PROTEIN"/>
    <property type="match status" value="1"/>
</dbReference>
<keyword evidence="2 5" id="KW-0812">Transmembrane</keyword>
<keyword evidence="3 5" id="KW-1133">Transmembrane helix</keyword>
<comment type="caution">
    <text evidence="7">The sequence shown here is derived from an EMBL/GenBank/DDBJ whole genome shotgun (WGS) entry which is preliminary data.</text>
</comment>
<dbReference type="InterPro" id="IPR011701">
    <property type="entry name" value="MFS"/>
</dbReference>
<keyword evidence="8" id="KW-1185">Reference proteome</keyword>
<dbReference type="SUPFAM" id="SSF103473">
    <property type="entry name" value="MFS general substrate transporter"/>
    <property type="match status" value="1"/>
</dbReference>
<dbReference type="InterPro" id="IPR020846">
    <property type="entry name" value="MFS_dom"/>
</dbReference>
<dbReference type="Proteomes" id="UP000256328">
    <property type="component" value="Unassembled WGS sequence"/>
</dbReference>
<reference evidence="7 8" key="1">
    <citation type="journal article" date="2018" name="IMA Fungus">
        <title>IMA Genome-F 9: Draft genome sequence of Annulohypoxylon stygium, Aspergillus mulundensis, Berkeleyomyces basicola (syn. Thielaviopsis basicola), Ceratocystis smalleyi, two Cercospora beticola strains, Coleophoma cylindrospora, Fusarium fracticaudum, Phialophora cf. hyalina, and Morchella septimelata.</title>
        <authorList>
            <person name="Wingfield B.D."/>
            <person name="Bills G.F."/>
            <person name="Dong Y."/>
            <person name="Huang W."/>
            <person name="Nel W.J."/>
            <person name="Swalarsk-Parry B.S."/>
            <person name="Vaghefi N."/>
            <person name="Wilken P.M."/>
            <person name="An Z."/>
            <person name="de Beer Z.W."/>
            <person name="De Vos L."/>
            <person name="Chen L."/>
            <person name="Duong T.A."/>
            <person name="Gao Y."/>
            <person name="Hammerbacher A."/>
            <person name="Kikkert J.R."/>
            <person name="Li Y."/>
            <person name="Li H."/>
            <person name="Li K."/>
            <person name="Li Q."/>
            <person name="Liu X."/>
            <person name="Ma X."/>
            <person name="Naidoo K."/>
            <person name="Pethybridge S.J."/>
            <person name="Sun J."/>
            <person name="Steenkamp E.T."/>
            <person name="van der Nest M.A."/>
            <person name="van Wyk S."/>
            <person name="Wingfield M.J."/>
            <person name="Xiong C."/>
            <person name="Yue Q."/>
            <person name="Zhang X."/>
        </authorList>
    </citation>
    <scope>NUCLEOTIDE SEQUENCE [LARGE SCALE GENOMIC DNA]</scope>
    <source>
        <strain evidence="7 8">BP5796</strain>
    </source>
</reference>
<dbReference type="FunFam" id="1.20.1250.20:FF:000286">
    <property type="entry name" value="MFS efflux transporter"/>
    <property type="match status" value="1"/>
</dbReference>
<evidence type="ECO:0000313" key="8">
    <source>
        <dbReference type="Proteomes" id="UP000256328"/>
    </source>
</evidence>
<dbReference type="PROSITE" id="PS50850">
    <property type="entry name" value="MFS"/>
    <property type="match status" value="1"/>
</dbReference>
<feature type="transmembrane region" description="Helical" evidence="5">
    <location>
        <begin position="344"/>
        <end position="364"/>
    </location>
</feature>
<name>A0A3D8R3L2_9HELO</name>
<feature type="transmembrane region" description="Helical" evidence="5">
    <location>
        <begin position="306"/>
        <end position="332"/>
    </location>
</feature>
<dbReference type="Pfam" id="PF07690">
    <property type="entry name" value="MFS_1"/>
    <property type="match status" value="1"/>
</dbReference>
<feature type="transmembrane region" description="Helical" evidence="5">
    <location>
        <begin position="218"/>
        <end position="238"/>
    </location>
</feature>
<dbReference type="InterPro" id="IPR036259">
    <property type="entry name" value="MFS_trans_sf"/>
</dbReference>
<organism evidence="7 8">
    <name type="scientific">Coleophoma crateriformis</name>
    <dbReference type="NCBI Taxonomy" id="565419"/>
    <lineage>
        <taxon>Eukaryota</taxon>
        <taxon>Fungi</taxon>
        <taxon>Dikarya</taxon>
        <taxon>Ascomycota</taxon>
        <taxon>Pezizomycotina</taxon>
        <taxon>Leotiomycetes</taxon>
        <taxon>Helotiales</taxon>
        <taxon>Dermateaceae</taxon>
        <taxon>Coleophoma</taxon>
    </lineage>
</organism>
<evidence type="ECO:0000256" key="4">
    <source>
        <dbReference type="ARBA" id="ARBA00023136"/>
    </source>
</evidence>
<dbReference type="GO" id="GO:0016020">
    <property type="term" value="C:membrane"/>
    <property type="evidence" value="ECO:0007669"/>
    <property type="project" value="UniProtKB-SubCell"/>
</dbReference>
<feature type="transmembrane region" description="Helical" evidence="5">
    <location>
        <begin position="164"/>
        <end position="181"/>
    </location>
</feature>
<protein>
    <recommendedName>
        <fullName evidence="6">Major facilitator superfamily (MFS) profile domain-containing protein</fullName>
    </recommendedName>
</protein>
<keyword evidence="4 5" id="KW-0472">Membrane</keyword>
<evidence type="ECO:0000259" key="6">
    <source>
        <dbReference type="PROSITE" id="PS50850"/>
    </source>
</evidence>
<dbReference type="InterPro" id="IPR051788">
    <property type="entry name" value="MFS_Transporter"/>
</dbReference>
<feature type="transmembrane region" description="Helical" evidence="5">
    <location>
        <begin position="128"/>
        <end position="152"/>
    </location>
</feature>
<accession>A0A3D8R3L2</accession>
<feature type="transmembrane region" description="Helical" evidence="5">
    <location>
        <begin position="92"/>
        <end position="116"/>
    </location>
</feature>
<feature type="transmembrane region" description="Helical" evidence="5">
    <location>
        <begin position="187"/>
        <end position="211"/>
    </location>
</feature>
<dbReference type="EMBL" id="PDLN01000013">
    <property type="protein sequence ID" value="RDW68635.1"/>
    <property type="molecule type" value="Genomic_DNA"/>
</dbReference>
<feature type="transmembrane region" description="Helical" evidence="5">
    <location>
        <begin position="459"/>
        <end position="479"/>
    </location>
</feature>
<proteinExistence type="predicted"/>
<feature type="transmembrane region" description="Helical" evidence="5">
    <location>
        <begin position="431"/>
        <end position="453"/>
    </location>
</feature>
<dbReference type="AlphaFoldDB" id="A0A3D8R3L2"/>
<dbReference type="Gene3D" id="1.20.1250.20">
    <property type="entry name" value="MFS general substrate transporter like domains"/>
    <property type="match status" value="2"/>
</dbReference>
<feature type="domain" description="Major facilitator superfamily (MFS) profile" evidence="6">
    <location>
        <begin position="91"/>
        <end position="483"/>
    </location>
</feature>
<evidence type="ECO:0000313" key="7">
    <source>
        <dbReference type="EMBL" id="RDW68635.1"/>
    </source>
</evidence>